<gene>
    <name evidence="2" type="ORF">CLCOS_20380</name>
</gene>
<organism evidence="2 3">
    <name type="scientific">Clostridium coskatii</name>
    <dbReference type="NCBI Taxonomy" id="1705578"/>
    <lineage>
        <taxon>Bacteria</taxon>
        <taxon>Bacillati</taxon>
        <taxon>Bacillota</taxon>
        <taxon>Clostridia</taxon>
        <taxon>Eubacteriales</taxon>
        <taxon>Clostridiaceae</taxon>
        <taxon>Clostridium</taxon>
    </lineage>
</organism>
<evidence type="ECO:0000313" key="3">
    <source>
        <dbReference type="Proteomes" id="UP000093694"/>
    </source>
</evidence>
<evidence type="ECO:0000313" key="2">
    <source>
        <dbReference type="EMBL" id="OBR94172.1"/>
    </source>
</evidence>
<dbReference type="Gene3D" id="3.40.50.10130">
    <property type="match status" value="1"/>
</dbReference>
<protein>
    <recommendedName>
        <fullName evidence="1">ERCC4 domain-containing protein</fullName>
    </recommendedName>
</protein>
<dbReference type="InterPro" id="IPR006166">
    <property type="entry name" value="ERCC4_domain"/>
</dbReference>
<dbReference type="Proteomes" id="UP000093694">
    <property type="component" value="Unassembled WGS sequence"/>
</dbReference>
<name>A0ABX2WUX8_9CLOT</name>
<dbReference type="SUPFAM" id="SSF52980">
    <property type="entry name" value="Restriction endonuclease-like"/>
    <property type="match status" value="1"/>
</dbReference>
<dbReference type="EMBL" id="LROR01000047">
    <property type="protein sequence ID" value="OBR94172.1"/>
    <property type="molecule type" value="Genomic_DNA"/>
</dbReference>
<dbReference type="Pfam" id="PF02732">
    <property type="entry name" value="ERCC4"/>
    <property type="match status" value="1"/>
</dbReference>
<dbReference type="InterPro" id="IPR011335">
    <property type="entry name" value="Restrct_endonuc-II-like"/>
</dbReference>
<proteinExistence type="predicted"/>
<comment type="caution">
    <text evidence="2">The sequence shown here is derived from an EMBL/GenBank/DDBJ whole genome shotgun (WGS) entry which is preliminary data.</text>
</comment>
<feature type="domain" description="ERCC4" evidence="1">
    <location>
        <begin position="25"/>
        <end position="161"/>
    </location>
</feature>
<accession>A0ABX2WUX8</accession>
<keyword evidence="3" id="KW-1185">Reference proteome</keyword>
<reference evidence="2 3" key="1">
    <citation type="journal article" date="2016" name="Front. Microbiol.">
        <title>Industrial Acetogenic Biocatalysts: A Comparative Metabolic and Genomic Analysis.</title>
        <authorList>
            <person name="Bengelsdorf F."/>
            <person name="Poehlein A."/>
            <person name="Sonja S."/>
            <person name="Erz C."/>
            <person name="Hummel T."/>
            <person name="Hoffmeister S."/>
            <person name="Daniel R."/>
            <person name="Durre P."/>
        </authorList>
    </citation>
    <scope>NUCLEOTIDE SEQUENCE [LARGE SCALE GENOMIC DNA]</scope>
    <source>
        <strain evidence="2 3">PTA-10522</strain>
    </source>
</reference>
<evidence type="ECO:0000259" key="1">
    <source>
        <dbReference type="Pfam" id="PF02732"/>
    </source>
</evidence>
<sequence>MQIHYKFSDSDIDKLLKENFVILYDTREQQNSHILAYFDSKKIPYKRKKIDEGDYTAIITKRYDMGIYRDLYFPVAIERKNSVDELAGNLSEKTDTHDDIRLIRELQRAKSKGVKLYMVVEDKDAMEHIKAGKYRSQYRPTAFYGRVRSIQTQYLYGMEFINKIDAGNTIYGILKYSVRNFLKELDADISPEVESC</sequence>